<evidence type="ECO:0000313" key="2">
    <source>
        <dbReference type="Proteomes" id="UP000215289"/>
    </source>
</evidence>
<organism evidence="1 2">
    <name type="scientific">Aspergillus turcosus</name>
    <dbReference type="NCBI Taxonomy" id="1245748"/>
    <lineage>
        <taxon>Eukaryota</taxon>
        <taxon>Fungi</taxon>
        <taxon>Dikarya</taxon>
        <taxon>Ascomycota</taxon>
        <taxon>Pezizomycotina</taxon>
        <taxon>Eurotiomycetes</taxon>
        <taxon>Eurotiomycetidae</taxon>
        <taxon>Eurotiales</taxon>
        <taxon>Aspergillaceae</taxon>
        <taxon>Aspergillus</taxon>
        <taxon>Aspergillus subgen. Fumigati</taxon>
    </lineage>
</organism>
<dbReference type="PANTHER" id="PTHR37015:SF1">
    <property type="entry name" value="REVERSE TRANSCRIPTASE DOMAIN-CONTAINING PROTEIN"/>
    <property type="match status" value="1"/>
</dbReference>
<dbReference type="Proteomes" id="UP000215289">
    <property type="component" value="Unassembled WGS sequence"/>
</dbReference>
<comment type="caution">
    <text evidence="1">The sequence shown here is derived from an EMBL/GenBank/DDBJ whole genome shotgun (WGS) entry which is preliminary data.</text>
</comment>
<proteinExistence type="predicted"/>
<name>A0A397HMU3_9EURO</name>
<dbReference type="AlphaFoldDB" id="A0A397HMU3"/>
<reference evidence="1 2" key="1">
    <citation type="submission" date="2018-08" db="EMBL/GenBank/DDBJ databases">
        <title>Draft genome sequences of two Aspergillus turcosus clinical strains isolated from bronchoalveolar lavage fluid: one azole-susceptible and the other azole-resistant.</title>
        <authorList>
            <person name="Parent-Michaud M."/>
            <person name="Dufresne P.J."/>
            <person name="Fournier E."/>
            <person name="Martineau C."/>
            <person name="Moreira S."/>
            <person name="Perkins V."/>
            <person name="De Repentigny L."/>
            <person name="Dufresne S.F."/>
        </authorList>
    </citation>
    <scope>NUCLEOTIDE SEQUENCE [LARGE SCALE GENOMIC DNA]</scope>
    <source>
        <strain evidence="1">HMR AF 1038</strain>
    </source>
</reference>
<dbReference type="OrthoDB" id="74545at2759"/>
<gene>
    <name evidence="1" type="ORF">CFD26_100939</name>
</gene>
<accession>A0A397HMU3</accession>
<evidence type="ECO:0000313" key="1">
    <source>
        <dbReference type="EMBL" id="RLL95247.1"/>
    </source>
</evidence>
<dbReference type="STRING" id="1245748.A0A397HMU3"/>
<dbReference type="PANTHER" id="PTHR37015">
    <property type="entry name" value="REVERSE TRANSCRIPTASE DOMAIN-CONTAINING PROTEIN"/>
    <property type="match status" value="1"/>
</dbReference>
<dbReference type="EMBL" id="NIDN02000161">
    <property type="protein sequence ID" value="RLL95247.1"/>
    <property type="molecule type" value="Genomic_DNA"/>
</dbReference>
<sequence length="494" mass="56877">MNGLQSYNAISRDIALSKAVCLRKNTNKADTHPLKHLSVKSLLKTIGISHYNGFDMIISSLAFIMASNASLSHTIQSLTVSKIRELRNCGTPIRLKHLLVGTKELYPGASRDVTIGHIERWLDQARYDSRPRRKLSLADLYARLLTEWMNPSNDRSNPKAKDDPDDEDFLIVEERQKQRLQRLCDQFEAVVFEPHETEEQEIHTFLEDLFVEDSQKLALNELRDLVNDRCQTFWTAEEPFNRINLSNCIKGLLTQDLLSDGKRAVLKDFLDNENSDWHTGEKGIPVLPRQQTNGKYRVWVDEDVLETIFAEFIAIKFCSSLKHLLGWVITQNGVWKFSPGPQMTERDILRRCYYLNPPRSCYSVEKLREDEYKDTYFLSHLPRSDTSLFANGPTYDDEDAAATPAQKAGPNKNIKQRILRKVATETLLHQHLYGEAAVIQSDMKLYGNRSSARTLFAILRFVGFHEEWINFFTKYFHSPLNMDRSCDGRTPTGP</sequence>
<keyword evidence="2" id="KW-1185">Reference proteome</keyword>
<protein>
    <submittedName>
        <fullName evidence="1">Uncharacterized protein</fullName>
    </submittedName>
</protein>